<sequence length="330" mass="36470">MRPFFIAFASVLLLSAGFIWSVDPLGHRARTPEVEPLPPGFMYPARNINDRLLKRRMLARAPEGATYILGSSRVLAWGTPHFPDGVPVLNIAVTNAQVGDYLALLGDLRQKQRVGDVYVELSPWTFSQRCAPKEQDAFAEQPPRAYTPEELLSGALLRQSVLGLWNRDLPGKPIAESNTERYGYLADGRFRYPRSYLETSVADSTRTALGYVSTPHIPMLECGVDTERVKDFCAALDALKPTGAGVWLLTVPWNPEAAAHLRTRELGYTLESLHEALIAKVEQTCGRQVFALDHACPAEDFFDAHHPRPACFNRVMAAFGRPAAAGTGPR</sequence>
<gene>
    <name evidence="1" type="ORF">JY651_05595</name>
</gene>
<evidence type="ECO:0000313" key="1">
    <source>
        <dbReference type="EMBL" id="QSQ24430.1"/>
    </source>
</evidence>
<name>A0ABX7P257_9BACT</name>
<keyword evidence="2" id="KW-1185">Reference proteome</keyword>
<protein>
    <submittedName>
        <fullName evidence="1">Uncharacterized protein</fullName>
    </submittedName>
</protein>
<reference evidence="1 2" key="1">
    <citation type="submission" date="2021-02" db="EMBL/GenBank/DDBJ databases">
        <title>De Novo genome assembly of isolated myxobacteria.</title>
        <authorList>
            <person name="Stevens D.C."/>
        </authorList>
    </citation>
    <scope>NUCLEOTIDE SEQUENCE [LARGE SCALE GENOMIC DNA]</scope>
    <source>
        <strain evidence="2">SCPEA02</strain>
    </source>
</reference>
<proteinExistence type="predicted"/>
<dbReference type="EMBL" id="CP071090">
    <property type="protein sequence ID" value="QSQ24430.1"/>
    <property type="molecule type" value="Genomic_DNA"/>
</dbReference>
<accession>A0ABX7P257</accession>
<dbReference type="RefSeq" id="WP_206725993.1">
    <property type="nucleotide sequence ID" value="NZ_CP071090.1"/>
</dbReference>
<organism evidence="1 2">
    <name type="scientific">Pyxidicoccus parkwayensis</name>
    <dbReference type="NCBI Taxonomy" id="2813578"/>
    <lineage>
        <taxon>Bacteria</taxon>
        <taxon>Pseudomonadati</taxon>
        <taxon>Myxococcota</taxon>
        <taxon>Myxococcia</taxon>
        <taxon>Myxococcales</taxon>
        <taxon>Cystobacterineae</taxon>
        <taxon>Myxococcaceae</taxon>
        <taxon>Pyxidicoccus</taxon>
    </lineage>
</organism>
<dbReference type="Proteomes" id="UP000662747">
    <property type="component" value="Chromosome"/>
</dbReference>
<evidence type="ECO:0000313" key="2">
    <source>
        <dbReference type="Proteomes" id="UP000662747"/>
    </source>
</evidence>